<keyword evidence="1" id="KW-0175">Coiled coil</keyword>
<evidence type="ECO:0000313" key="3">
    <source>
        <dbReference type="Proteomes" id="UP000031246"/>
    </source>
</evidence>
<keyword evidence="3" id="KW-1185">Reference proteome</keyword>
<feature type="coiled-coil region" evidence="1">
    <location>
        <begin position="173"/>
        <end position="207"/>
    </location>
</feature>
<sequence>MLSIADAFGQCDTTNASLDAVVAKYEQKYKELAPDTSDKDAPWSNSVLASLNMDIDFSMVDKKLSFDLVSVTMRNKKMSFSVPQTTVKEKKMSFTIYEPGMKRVVIGWKMEFHWPKMKKVNIYGKIPTMVKKTHTIITKIPTFTYASTGFVTKIPEFKRDRKEIIMKLPKIAIKKISAKAETLRDEAEKLEKKYNNLGLEAKKEMADEVVTTFDCQRNSLTSSRDSVQREFTSALTELDNSIKQMKSNGADPSKVVGEDGVEIDMVKMKEDLSQELANALASFDEALKQLLASEEEILNSLTA</sequence>
<protein>
    <submittedName>
        <fullName evidence="2">Uncharacterized protein</fullName>
    </submittedName>
</protein>
<dbReference type="AlphaFoldDB" id="A0A0C1DEZ4"/>
<evidence type="ECO:0000313" key="2">
    <source>
        <dbReference type="EMBL" id="KIA96211.1"/>
    </source>
</evidence>
<reference evidence="2 3" key="1">
    <citation type="submission" date="2014-10" db="EMBL/GenBank/DDBJ databases">
        <title>Pedobacter Kyungheensis.</title>
        <authorList>
            <person name="Anderson B.M."/>
            <person name="Newman J.D."/>
        </authorList>
    </citation>
    <scope>NUCLEOTIDE SEQUENCE [LARGE SCALE GENOMIC DNA]</scope>
    <source>
        <strain evidence="2 3">KACC 16221</strain>
    </source>
</reference>
<comment type="caution">
    <text evidence="2">The sequence shown here is derived from an EMBL/GenBank/DDBJ whole genome shotgun (WGS) entry which is preliminary data.</text>
</comment>
<gene>
    <name evidence="2" type="ORF">OC25_03785</name>
</gene>
<name>A0A0C1DEZ4_9SPHI</name>
<evidence type="ECO:0000256" key="1">
    <source>
        <dbReference type="SAM" id="Coils"/>
    </source>
</evidence>
<organism evidence="2 3">
    <name type="scientific">Pedobacter kyungheensis</name>
    <dbReference type="NCBI Taxonomy" id="1069985"/>
    <lineage>
        <taxon>Bacteria</taxon>
        <taxon>Pseudomonadati</taxon>
        <taxon>Bacteroidota</taxon>
        <taxon>Sphingobacteriia</taxon>
        <taxon>Sphingobacteriales</taxon>
        <taxon>Sphingobacteriaceae</taxon>
        <taxon>Pedobacter</taxon>
    </lineage>
</organism>
<dbReference type="EMBL" id="JSYN01000003">
    <property type="protein sequence ID" value="KIA96211.1"/>
    <property type="molecule type" value="Genomic_DNA"/>
</dbReference>
<proteinExistence type="predicted"/>
<accession>A0A0C1DEZ4</accession>
<dbReference type="Proteomes" id="UP000031246">
    <property type="component" value="Unassembled WGS sequence"/>
</dbReference>